<proteinExistence type="predicted"/>
<dbReference type="AlphaFoldDB" id="A0A1I1PUX9"/>
<feature type="domain" description="Glycosyltransferase 2-like" evidence="1">
    <location>
        <begin position="9"/>
        <end position="161"/>
    </location>
</feature>
<keyword evidence="3" id="KW-1185">Reference proteome</keyword>
<dbReference type="EMBL" id="FOLQ01000003">
    <property type="protein sequence ID" value="SFD13472.1"/>
    <property type="molecule type" value="Genomic_DNA"/>
</dbReference>
<dbReference type="PANTHER" id="PTHR22916">
    <property type="entry name" value="GLYCOSYLTRANSFERASE"/>
    <property type="match status" value="1"/>
</dbReference>
<dbReference type="Pfam" id="PF00535">
    <property type="entry name" value="Glycos_transf_2"/>
    <property type="match status" value="1"/>
</dbReference>
<organism evidence="2 3">
    <name type="scientific">Spirosoma endophyticum</name>
    <dbReference type="NCBI Taxonomy" id="662367"/>
    <lineage>
        <taxon>Bacteria</taxon>
        <taxon>Pseudomonadati</taxon>
        <taxon>Bacteroidota</taxon>
        <taxon>Cytophagia</taxon>
        <taxon>Cytophagales</taxon>
        <taxon>Cytophagaceae</taxon>
        <taxon>Spirosoma</taxon>
    </lineage>
</organism>
<protein>
    <submittedName>
        <fullName evidence="2">Glycosyltransferase involved in cell wall bisynthesis</fullName>
    </submittedName>
</protein>
<dbReference type="RefSeq" id="WP_093825962.1">
    <property type="nucleotide sequence ID" value="NZ_FOLQ01000003.1"/>
</dbReference>
<dbReference type="InterPro" id="IPR029044">
    <property type="entry name" value="Nucleotide-diphossugar_trans"/>
</dbReference>
<evidence type="ECO:0000313" key="2">
    <source>
        <dbReference type="EMBL" id="SFD13472.1"/>
    </source>
</evidence>
<dbReference type="Proteomes" id="UP000198598">
    <property type="component" value="Unassembled WGS sequence"/>
</dbReference>
<dbReference type="OrthoDB" id="9788101at2"/>
<keyword evidence="2" id="KW-0808">Transferase</keyword>
<accession>A0A1I1PUX9</accession>
<evidence type="ECO:0000313" key="3">
    <source>
        <dbReference type="Proteomes" id="UP000198598"/>
    </source>
</evidence>
<dbReference type="InterPro" id="IPR001173">
    <property type="entry name" value="Glyco_trans_2-like"/>
</dbReference>
<evidence type="ECO:0000259" key="1">
    <source>
        <dbReference type="Pfam" id="PF00535"/>
    </source>
</evidence>
<sequence>MNLNLPKVSIITPSFNQGQFIEATIQSVLNQTYPNIEYIVVDGGSTDQTMSVVNYYKSQIDIVIHEKDKGQSDAINKGFKLATGELVGWLNSDDVLYPDCVAEIVKLYQEKPDGSIYYIPLQNGINATGKVHNLATRKIPDKKYLLNEDFSIIQPSSFYTRKHVIEVGFLDAKIHYCMDLDLWLRLLNLAPIYYSAVGVPLSGFRNWELSKTTTGADKFLKEIKKTLLKHGASIYSRNIRRIQIELFKVKIKRFLRYNHAGKSVLS</sequence>
<dbReference type="PANTHER" id="PTHR22916:SF65">
    <property type="entry name" value="SLR1065 PROTEIN"/>
    <property type="match status" value="1"/>
</dbReference>
<dbReference type="STRING" id="662367.SAMN05216167_103444"/>
<name>A0A1I1PUX9_9BACT</name>
<dbReference type="CDD" id="cd06433">
    <property type="entry name" value="GT_2_WfgS_like"/>
    <property type="match status" value="1"/>
</dbReference>
<dbReference type="SUPFAM" id="SSF53448">
    <property type="entry name" value="Nucleotide-diphospho-sugar transferases"/>
    <property type="match status" value="1"/>
</dbReference>
<dbReference type="GO" id="GO:0016758">
    <property type="term" value="F:hexosyltransferase activity"/>
    <property type="evidence" value="ECO:0007669"/>
    <property type="project" value="UniProtKB-ARBA"/>
</dbReference>
<gene>
    <name evidence="2" type="ORF">SAMN05216167_103444</name>
</gene>
<dbReference type="Gene3D" id="3.90.550.10">
    <property type="entry name" value="Spore Coat Polysaccharide Biosynthesis Protein SpsA, Chain A"/>
    <property type="match status" value="1"/>
</dbReference>
<reference evidence="2 3" key="1">
    <citation type="submission" date="2016-10" db="EMBL/GenBank/DDBJ databases">
        <authorList>
            <person name="de Groot N.N."/>
        </authorList>
    </citation>
    <scope>NUCLEOTIDE SEQUENCE [LARGE SCALE GENOMIC DNA]</scope>
    <source>
        <strain evidence="2 3">DSM 26130</strain>
    </source>
</reference>